<gene>
    <name evidence="1" type="ORF">FPHYL_11159</name>
</gene>
<accession>A0A8H5MVH0</accession>
<proteinExistence type="predicted"/>
<dbReference type="OrthoDB" id="10481839at2759"/>
<reference evidence="1 2" key="1">
    <citation type="submission" date="2020-05" db="EMBL/GenBank/DDBJ databases">
        <title>Identification and distribution of gene clusters putatively required for synthesis of sphingolipid metabolism inhibitors in phylogenetically diverse species of the filamentous fungus Fusarium.</title>
        <authorList>
            <person name="Kim H.-S."/>
            <person name="Busman M."/>
            <person name="Brown D.W."/>
            <person name="Divon H."/>
            <person name="Uhlig S."/>
            <person name="Proctor R.H."/>
        </authorList>
    </citation>
    <scope>NUCLEOTIDE SEQUENCE [LARGE SCALE GENOMIC DNA]</scope>
    <source>
        <strain evidence="1 2">NRRL 13617</strain>
    </source>
</reference>
<evidence type="ECO:0000313" key="2">
    <source>
        <dbReference type="Proteomes" id="UP000582016"/>
    </source>
</evidence>
<comment type="caution">
    <text evidence="1">The sequence shown here is derived from an EMBL/GenBank/DDBJ whole genome shotgun (WGS) entry which is preliminary data.</text>
</comment>
<evidence type="ECO:0000313" key="1">
    <source>
        <dbReference type="EMBL" id="KAF5543876.1"/>
    </source>
</evidence>
<sequence length="105" mass="11852">MTLLIDKVEEAGKLRARTIRRVWESPEDQKSLIRKPLAELIMSAEQSGHDEPSAHFLALGDPTKEVAWASGFGYHLGIDSDQPLVEDDNPNDKKLIRKMARKKSK</sequence>
<dbReference type="EMBL" id="JAAOAQ010000506">
    <property type="protein sequence ID" value="KAF5543876.1"/>
    <property type="molecule type" value="Genomic_DNA"/>
</dbReference>
<dbReference type="Proteomes" id="UP000582016">
    <property type="component" value="Unassembled WGS sequence"/>
</dbReference>
<name>A0A8H5MVH0_9HYPO</name>
<protein>
    <submittedName>
        <fullName evidence="1">Uncharacterized protein</fullName>
    </submittedName>
</protein>
<keyword evidence="2" id="KW-1185">Reference proteome</keyword>
<dbReference type="AlphaFoldDB" id="A0A8H5MVH0"/>
<organism evidence="1 2">
    <name type="scientific">Fusarium phyllophilum</name>
    <dbReference type="NCBI Taxonomy" id="47803"/>
    <lineage>
        <taxon>Eukaryota</taxon>
        <taxon>Fungi</taxon>
        <taxon>Dikarya</taxon>
        <taxon>Ascomycota</taxon>
        <taxon>Pezizomycotina</taxon>
        <taxon>Sordariomycetes</taxon>
        <taxon>Hypocreomycetidae</taxon>
        <taxon>Hypocreales</taxon>
        <taxon>Nectriaceae</taxon>
        <taxon>Fusarium</taxon>
        <taxon>Fusarium fujikuroi species complex</taxon>
    </lineage>
</organism>